<feature type="region of interest" description="Disordered" evidence="1">
    <location>
        <begin position="75"/>
        <end position="94"/>
    </location>
</feature>
<feature type="region of interest" description="Disordered" evidence="1">
    <location>
        <begin position="1"/>
        <end position="35"/>
    </location>
</feature>
<dbReference type="EMBL" id="BSYO01000152">
    <property type="protein sequence ID" value="GMH32152.1"/>
    <property type="molecule type" value="Genomic_DNA"/>
</dbReference>
<proteinExistence type="predicted"/>
<keyword evidence="3" id="KW-1185">Reference proteome</keyword>
<accession>A0AAD3TMF7</accession>
<gene>
    <name evidence="2" type="ORF">Nepgr_033996</name>
</gene>
<evidence type="ECO:0000313" key="2">
    <source>
        <dbReference type="EMBL" id="GMH32152.1"/>
    </source>
</evidence>
<sequence length="191" mass="20469">ASKKKKKKRGKRGSSCDSGALPGQPPEPAVEVSGDREDVLVVFLERDDRVGPYGKRAPTSRSSSEAILDVLKAGAGVPARPRSQERLPQGPLSSRVVAKSLDLGQSGVHEGPFENRTRRLRAAQLCEEALRLSEGDGVLRPPRFPSSLLDAYLGHACPRDVFGLGTSPFPRSLWSPRFLGPVPSLLGQPGT</sequence>
<dbReference type="Proteomes" id="UP001279734">
    <property type="component" value="Unassembled WGS sequence"/>
</dbReference>
<organism evidence="2 3">
    <name type="scientific">Nepenthes gracilis</name>
    <name type="common">Slender pitcher plant</name>
    <dbReference type="NCBI Taxonomy" id="150966"/>
    <lineage>
        <taxon>Eukaryota</taxon>
        <taxon>Viridiplantae</taxon>
        <taxon>Streptophyta</taxon>
        <taxon>Embryophyta</taxon>
        <taxon>Tracheophyta</taxon>
        <taxon>Spermatophyta</taxon>
        <taxon>Magnoliopsida</taxon>
        <taxon>eudicotyledons</taxon>
        <taxon>Gunneridae</taxon>
        <taxon>Pentapetalae</taxon>
        <taxon>Caryophyllales</taxon>
        <taxon>Nepenthaceae</taxon>
        <taxon>Nepenthes</taxon>
    </lineage>
</organism>
<feature type="compositionally biased region" description="Basic residues" evidence="1">
    <location>
        <begin position="1"/>
        <end position="12"/>
    </location>
</feature>
<reference evidence="2" key="1">
    <citation type="submission" date="2023-05" db="EMBL/GenBank/DDBJ databases">
        <title>Nepenthes gracilis genome sequencing.</title>
        <authorList>
            <person name="Fukushima K."/>
        </authorList>
    </citation>
    <scope>NUCLEOTIDE SEQUENCE</scope>
    <source>
        <strain evidence="2">SING2019-196</strain>
    </source>
</reference>
<evidence type="ECO:0000313" key="3">
    <source>
        <dbReference type="Proteomes" id="UP001279734"/>
    </source>
</evidence>
<evidence type="ECO:0000256" key="1">
    <source>
        <dbReference type="SAM" id="MobiDB-lite"/>
    </source>
</evidence>
<dbReference type="AlphaFoldDB" id="A0AAD3TMF7"/>
<name>A0AAD3TMF7_NEPGR</name>
<feature type="non-terminal residue" evidence="2">
    <location>
        <position position="1"/>
    </location>
</feature>
<protein>
    <submittedName>
        <fullName evidence="2">Uncharacterized protein</fullName>
    </submittedName>
</protein>
<comment type="caution">
    <text evidence="2">The sequence shown here is derived from an EMBL/GenBank/DDBJ whole genome shotgun (WGS) entry which is preliminary data.</text>
</comment>